<sequence length="274" mass="31170">MRGHSIAPQVGTHIARKGSTKHVVTVAHQRVFGFGNNLRGCLGLGHDSPILSPQIIPQLCHQNIQYFVNGSDFVLAMNDINIIYGFSSNFVGQLARSDHIGKECLKPEIISHFNDINIKQISCGIQHTLALSSDGRVYAWGWNNWGQIGCGDNNEYICTPIEIQFKNSHKIQSIYCSYLSSFAITSDGHVFSWGDNDVNQLGYKISDEKVFIPRMISSIDRVKTIVVHELYLIKLHQYFWEKIRQKSLQIKFTKTEFELDFYSKIKLSKVWSQG</sequence>
<feature type="repeat" description="RCC1" evidence="2">
    <location>
        <begin position="135"/>
        <end position="187"/>
    </location>
</feature>
<gene>
    <name evidence="3" type="ORF">OSB1V03_LOCUS212</name>
</gene>
<protein>
    <submittedName>
        <fullName evidence="3">Uncharacterized protein</fullName>
    </submittedName>
</protein>
<dbReference type="Pfam" id="PF13540">
    <property type="entry name" value="RCC1_2"/>
    <property type="match status" value="2"/>
</dbReference>
<feature type="repeat" description="RCC1" evidence="2">
    <location>
        <begin position="29"/>
        <end position="80"/>
    </location>
</feature>
<keyword evidence="4" id="KW-1185">Reference proteome</keyword>
<dbReference type="OrthoDB" id="10051363at2759"/>
<dbReference type="PROSITE" id="PS00626">
    <property type="entry name" value="RCC1_2"/>
    <property type="match status" value="1"/>
</dbReference>
<evidence type="ECO:0000256" key="2">
    <source>
        <dbReference type="PROSITE-ProRule" id="PRU00235"/>
    </source>
</evidence>
<name>A0A7R9KBB6_9ACAR</name>
<evidence type="ECO:0000256" key="1">
    <source>
        <dbReference type="ARBA" id="ARBA00022737"/>
    </source>
</evidence>
<accession>A0A7R9KBB6</accession>
<dbReference type="Proteomes" id="UP000759131">
    <property type="component" value="Unassembled WGS sequence"/>
</dbReference>
<reference evidence="3" key="1">
    <citation type="submission" date="2020-11" db="EMBL/GenBank/DDBJ databases">
        <authorList>
            <person name="Tran Van P."/>
        </authorList>
    </citation>
    <scope>NUCLEOTIDE SEQUENCE</scope>
</reference>
<proteinExistence type="predicted"/>
<feature type="repeat" description="RCC1" evidence="2">
    <location>
        <begin position="188"/>
        <end position="238"/>
    </location>
</feature>
<dbReference type="InterPro" id="IPR000408">
    <property type="entry name" value="Reg_chr_condens"/>
</dbReference>
<evidence type="ECO:0000313" key="3">
    <source>
        <dbReference type="EMBL" id="CAD7619713.1"/>
    </source>
</evidence>
<dbReference type="AlphaFoldDB" id="A0A7R9KBB6"/>
<dbReference type="PROSITE" id="PS50012">
    <property type="entry name" value="RCC1_3"/>
    <property type="match status" value="4"/>
</dbReference>
<dbReference type="PRINTS" id="PR00633">
    <property type="entry name" value="RCCNDNSATION"/>
</dbReference>
<dbReference type="InterPro" id="IPR051625">
    <property type="entry name" value="Signaling_Regulatory_Domain"/>
</dbReference>
<dbReference type="EMBL" id="OC854609">
    <property type="protein sequence ID" value="CAD7619713.1"/>
    <property type="molecule type" value="Genomic_DNA"/>
</dbReference>
<feature type="repeat" description="RCC1" evidence="2">
    <location>
        <begin position="81"/>
        <end position="134"/>
    </location>
</feature>
<dbReference type="Pfam" id="PF00415">
    <property type="entry name" value="RCC1"/>
    <property type="match status" value="1"/>
</dbReference>
<dbReference type="PANTHER" id="PTHR22872">
    <property type="entry name" value="BTK-BINDING PROTEIN-RELATED"/>
    <property type="match status" value="1"/>
</dbReference>
<evidence type="ECO:0000313" key="4">
    <source>
        <dbReference type="Proteomes" id="UP000759131"/>
    </source>
</evidence>
<organism evidence="3">
    <name type="scientific">Medioppia subpectinata</name>
    <dbReference type="NCBI Taxonomy" id="1979941"/>
    <lineage>
        <taxon>Eukaryota</taxon>
        <taxon>Metazoa</taxon>
        <taxon>Ecdysozoa</taxon>
        <taxon>Arthropoda</taxon>
        <taxon>Chelicerata</taxon>
        <taxon>Arachnida</taxon>
        <taxon>Acari</taxon>
        <taxon>Acariformes</taxon>
        <taxon>Sarcoptiformes</taxon>
        <taxon>Oribatida</taxon>
        <taxon>Brachypylina</taxon>
        <taxon>Oppioidea</taxon>
        <taxon>Oppiidae</taxon>
        <taxon>Medioppia</taxon>
    </lineage>
</organism>
<dbReference type="EMBL" id="CAJPIZ010000034">
    <property type="protein sequence ID" value="CAG2100143.1"/>
    <property type="molecule type" value="Genomic_DNA"/>
</dbReference>
<keyword evidence="1" id="KW-0677">Repeat</keyword>
<dbReference type="InterPro" id="IPR009091">
    <property type="entry name" value="RCC1/BLIP-II"/>
</dbReference>
<dbReference type="SUPFAM" id="SSF50985">
    <property type="entry name" value="RCC1/BLIP-II"/>
    <property type="match status" value="1"/>
</dbReference>
<dbReference type="Gene3D" id="2.130.10.30">
    <property type="entry name" value="Regulator of chromosome condensation 1/beta-lactamase-inhibitor protein II"/>
    <property type="match status" value="1"/>
</dbReference>